<evidence type="ECO:0000256" key="5">
    <source>
        <dbReference type="ARBA" id="ARBA00022692"/>
    </source>
</evidence>
<feature type="transmembrane region" description="Helical" evidence="9">
    <location>
        <begin position="375"/>
        <end position="394"/>
    </location>
</feature>
<feature type="transmembrane region" description="Helical" evidence="9">
    <location>
        <begin position="453"/>
        <end position="476"/>
    </location>
</feature>
<keyword evidence="11" id="KW-1185">Reference proteome</keyword>
<evidence type="ECO:0000256" key="8">
    <source>
        <dbReference type="SAM" id="MobiDB-lite"/>
    </source>
</evidence>
<dbReference type="PANTHER" id="PTHR31488:SF1">
    <property type="entry name" value="C-MANNOSYLTRANSFERASE DPY19L1"/>
    <property type="match status" value="1"/>
</dbReference>
<evidence type="ECO:0000313" key="11">
    <source>
        <dbReference type="Proteomes" id="UP000653454"/>
    </source>
</evidence>
<comment type="subcellular location">
    <subcellularLocation>
        <location evidence="1">Membrane</location>
        <topology evidence="1">Multi-pass membrane protein</topology>
    </subcellularLocation>
</comment>
<feature type="transmembrane region" description="Helical" evidence="9">
    <location>
        <begin position="345"/>
        <end position="363"/>
    </location>
</feature>
<feature type="region of interest" description="Disordered" evidence="8">
    <location>
        <begin position="487"/>
        <end position="557"/>
    </location>
</feature>
<feature type="transmembrane region" description="Helical" evidence="9">
    <location>
        <begin position="583"/>
        <end position="601"/>
    </location>
</feature>
<organism evidence="10 11">
    <name type="scientific">Plutella xylostella</name>
    <name type="common">Diamondback moth</name>
    <name type="synonym">Plutella maculipennis</name>
    <dbReference type="NCBI Taxonomy" id="51655"/>
    <lineage>
        <taxon>Eukaryota</taxon>
        <taxon>Metazoa</taxon>
        <taxon>Ecdysozoa</taxon>
        <taxon>Arthropoda</taxon>
        <taxon>Hexapoda</taxon>
        <taxon>Insecta</taxon>
        <taxon>Pterygota</taxon>
        <taxon>Neoptera</taxon>
        <taxon>Endopterygota</taxon>
        <taxon>Lepidoptera</taxon>
        <taxon>Glossata</taxon>
        <taxon>Ditrysia</taxon>
        <taxon>Yponomeutoidea</taxon>
        <taxon>Plutellidae</taxon>
        <taxon>Plutella</taxon>
    </lineage>
</organism>
<gene>
    <name evidence="10" type="ORF">PLXY2_LOCUS12720</name>
</gene>
<accession>A0A8S4G0E8</accession>
<evidence type="ECO:0000256" key="3">
    <source>
        <dbReference type="ARBA" id="ARBA00022676"/>
    </source>
</evidence>
<dbReference type="PANTHER" id="PTHR31488">
    <property type="entry name" value="DPY-19-LIKE 1, LIKE (H. SAPIENS)"/>
    <property type="match status" value="1"/>
</dbReference>
<feature type="transmembrane region" description="Helical" evidence="9">
    <location>
        <begin position="155"/>
        <end position="176"/>
    </location>
</feature>
<evidence type="ECO:0000256" key="2">
    <source>
        <dbReference type="ARBA" id="ARBA00008744"/>
    </source>
</evidence>
<keyword evidence="6 9" id="KW-1133">Transmembrane helix</keyword>
<dbReference type="Pfam" id="PF10034">
    <property type="entry name" value="Dpy19"/>
    <property type="match status" value="2"/>
</dbReference>
<dbReference type="InterPro" id="IPR018732">
    <property type="entry name" value="Dpy-19/Dpy-19-like"/>
</dbReference>
<feature type="compositionally biased region" description="Basic and acidic residues" evidence="8">
    <location>
        <begin position="505"/>
        <end position="557"/>
    </location>
</feature>
<sequence length="822" mass="95142">MEETVVEVRESRFTRFTVKYGRNILIALLAIIIGYGHTQYVNILFENDLNFSMLSDLEREMSFRSEQGFYYSYYKTIVEEEPYVAAITRIMYDKHVEYPNEVNAFNRFNIIPEVILGSVYRYFYPYLNGTVSCTTVFRGDDIPSVESCNGLGVPMIFYVQSVFILAGVTLGALFIFGTTLSNSILGGLVTVCQYLANHADCTRVALAPALRENYAQPALLLQMWLLTVQLRGGEHALLGMQYLANWPENYAQPALLLQMWLLTVQLRGGEQALLGMQVSIFLINCVCLLFWQFTQFIFFTQIFIFFVMEQLRIIDLKTFCIFLHSHFCGLHMAILLLQGNDMLKTSIYTSFFIVVSIYCLFFSNMRIAVETRLDLILESFLVIMRITIVMIMSICLKTEIREFLLIFEDAHIWEILWAKISDYQSFHTKLYTCSEAFDFLPLETWGHLWDSTLVPIAFVCVVNVTFKWIVDAYTCVHKNDKVLKKKKKAKDSDSSDDDSGIENTMPEHKEEKIDEQEKEKEDNEDNKQIEVKKDDTNKAEEIKDKPKTTDKKNKTDLCVKEKEKPPRDELLEFLMNLKIDAGIFYNVSQMVAFMIMAVMIMRLKLLFVPHMCLVASLVVTFEMEKFKRWPRAGATLRSLFFTVLFAMIAWKAYTNVQGQMKNLGEFSDLQLEELLQWISQTPAAPVFAGPVPVTSAVLLSARRPIVNHPHYENKEARARTYAVYKTYGKFSPLELYVELSRLKVTHLIVDRDYCYGSGMSDNCTFESIWDREAPAAAGEPRLCHLLLTSRVDHFYSVFRNHKYSVFKIHDFSVRYMPRSFDT</sequence>
<evidence type="ECO:0000256" key="4">
    <source>
        <dbReference type="ARBA" id="ARBA00022679"/>
    </source>
</evidence>
<keyword evidence="4" id="KW-0808">Transferase</keyword>
<evidence type="ECO:0000256" key="9">
    <source>
        <dbReference type="SAM" id="Phobius"/>
    </source>
</evidence>
<evidence type="ECO:0000256" key="6">
    <source>
        <dbReference type="ARBA" id="ARBA00022989"/>
    </source>
</evidence>
<proteinExistence type="inferred from homology"/>
<comment type="similarity">
    <text evidence="2">Belongs to the dpy-19 family.</text>
</comment>
<keyword evidence="5 9" id="KW-0812">Transmembrane</keyword>
<dbReference type="EMBL" id="CAJHNJ030000078">
    <property type="protein sequence ID" value="CAG9134475.1"/>
    <property type="molecule type" value="Genomic_DNA"/>
</dbReference>
<feature type="transmembrane region" description="Helical" evidence="9">
    <location>
        <begin position="635"/>
        <end position="653"/>
    </location>
</feature>
<reference evidence="10" key="1">
    <citation type="submission" date="2020-11" db="EMBL/GenBank/DDBJ databases">
        <authorList>
            <person name="Whiteford S."/>
        </authorList>
    </citation>
    <scope>NUCLEOTIDE SEQUENCE</scope>
</reference>
<keyword evidence="3" id="KW-0328">Glycosyltransferase</keyword>
<dbReference type="Proteomes" id="UP000653454">
    <property type="component" value="Unassembled WGS sequence"/>
</dbReference>
<dbReference type="GO" id="GO:0000030">
    <property type="term" value="F:mannosyltransferase activity"/>
    <property type="evidence" value="ECO:0007669"/>
    <property type="project" value="TreeGrafter"/>
</dbReference>
<feature type="transmembrane region" description="Helical" evidence="9">
    <location>
        <begin position="24"/>
        <end position="45"/>
    </location>
</feature>
<protein>
    <submittedName>
        <fullName evidence="10">(diamondback moth) hypothetical protein</fullName>
    </submittedName>
</protein>
<evidence type="ECO:0000256" key="1">
    <source>
        <dbReference type="ARBA" id="ARBA00004141"/>
    </source>
</evidence>
<keyword evidence="7 9" id="KW-0472">Membrane</keyword>
<comment type="caution">
    <text evidence="10">The sequence shown here is derived from an EMBL/GenBank/DDBJ whole genome shotgun (WGS) entry which is preliminary data.</text>
</comment>
<dbReference type="AlphaFoldDB" id="A0A8S4G0E8"/>
<evidence type="ECO:0000313" key="10">
    <source>
        <dbReference type="EMBL" id="CAG9134475.1"/>
    </source>
</evidence>
<name>A0A8S4G0E8_PLUXY</name>
<dbReference type="GO" id="GO:0005637">
    <property type="term" value="C:nuclear inner membrane"/>
    <property type="evidence" value="ECO:0007669"/>
    <property type="project" value="TreeGrafter"/>
</dbReference>
<evidence type="ECO:0000256" key="7">
    <source>
        <dbReference type="ARBA" id="ARBA00023136"/>
    </source>
</evidence>
<feature type="transmembrane region" description="Helical" evidence="9">
    <location>
        <begin position="280"/>
        <end position="307"/>
    </location>
</feature>